<feature type="transmembrane region" description="Helical" evidence="2">
    <location>
        <begin position="87"/>
        <end position="107"/>
    </location>
</feature>
<feature type="domain" description="Protein-glutamine gamma-glutamyltransferase-like C-terminal" evidence="3">
    <location>
        <begin position="151"/>
        <end position="216"/>
    </location>
</feature>
<evidence type="ECO:0000313" key="5">
    <source>
        <dbReference type="EMBL" id="AHZ24322.1"/>
    </source>
</evidence>
<organism evidence="4 8">
    <name type="scientific">Haloferax mediterranei (strain ATCC 33500 / DSM 1411 / JCM 8866 / NBRC 14739 / NCIMB 2177 / R-4)</name>
    <name type="common">Halobacterium mediterranei</name>
    <dbReference type="NCBI Taxonomy" id="523841"/>
    <lineage>
        <taxon>Archaea</taxon>
        <taxon>Methanobacteriati</taxon>
        <taxon>Methanobacteriota</taxon>
        <taxon>Stenosarchaea group</taxon>
        <taxon>Halobacteria</taxon>
        <taxon>Halobacteriales</taxon>
        <taxon>Haloferacaceae</taxon>
        <taxon>Haloferax</taxon>
    </lineage>
</organism>
<keyword evidence="2" id="KW-1133">Transmembrane helix</keyword>
<dbReference type="PATRIC" id="fig|523841.21.peg.275"/>
<dbReference type="Proteomes" id="UP000006469">
    <property type="component" value="Plasmid pHM300"/>
</dbReference>
<dbReference type="Proteomes" id="UP000299011">
    <property type="component" value="Plasmid pHME322"/>
</dbReference>
<evidence type="ECO:0000256" key="2">
    <source>
        <dbReference type="SAM" id="Phobius"/>
    </source>
</evidence>
<feature type="compositionally biased region" description="Polar residues" evidence="1">
    <location>
        <begin position="243"/>
        <end position="256"/>
    </location>
</feature>
<protein>
    <submittedName>
        <fullName evidence="7">DUF4129 domain-containing protein</fullName>
    </submittedName>
</protein>
<dbReference type="KEGG" id="hme:HFX_5257"/>
<feature type="region of interest" description="Disordered" evidence="1">
    <location>
        <begin position="30"/>
        <end position="62"/>
    </location>
</feature>
<dbReference type="OrthoDB" id="292937at2157"/>
<dbReference type="EMBL" id="CP039141">
    <property type="protein sequence ID" value="QCQ77238.1"/>
    <property type="molecule type" value="Genomic_DNA"/>
</dbReference>
<evidence type="ECO:0000313" key="4">
    <source>
        <dbReference type="EMBL" id="AFK21089.1"/>
    </source>
</evidence>
<evidence type="ECO:0000313" key="6">
    <source>
        <dbReference type="EMBL" id="EMA05408.1"/>
    </source>
</evidence>
<dbReference type="Pfam" id="PF13559">
    <property type="entry name" value="DUF4129"/>
    <property type="match status" value="1"/>
</dbReference>
<feature type="region of interest" description="Disordered" evidence="1">
    <location>
        <begin position="200"/>
        <end position="256"/>
    </location>
</feature>
<evidence type="ECO:0000313" key="8">
    <source>
        <dbReference type="Proteomes" id="UP000006469"/>
    </source>
</evidence>
<dbReference type="GeneID" id="40158381"/>
<keyword evidence="4" id="KW-0614">Plasmid</keyword>
<dbReference type="EMBL" id="AOLO01000001">
    <property type="protein sequence ID" value="EMA05408.1"/>
    <property type="molecule type" value="Genomic_DNA"/>
</dbReference>
<geneLocation type="plasmid" evidence="4 8">
    <name>pHM300</name>
</geneLocation>
<dbReference type="AlphaFoldDB" id="I3RA29"/>
<proteinExistence type="predicted"/>
<evidence type="ECO:0000313" key="7">
    <source>
        <dbReference type="EMBL" id="QCQ77238.1"/>
    </source>
</evidence>
<dbReference type="RefSeq" id="WP_004056480.1">
    <property type="nucleotide sequence ID" value="NC_017943.1"/>
</dbReference>
<sequence>MNRSHVVALLITVFALAVLGVAAGTLESAHPANPNQAGSADTPVTFHEQEGKAKQTDSPGGQPIINLVFPETDVTNGLDSSAQPGSALSRLGVGVALLVVGAILVLWRLTSDDSHTDVVADDELVTPVDEPEPYTPVADARDVPPTNDVYRAWQAMVSSLGSADKPHETPTKLAQTAIQAGFPASDVHSITEVFCAVRYGGTSPTNEREQRARDAFASIRQADGYSTGSGSSTDSAESDMSAVSSQSDTSPLSPDP</sequence>
<dbReference type="EMBL" id="CP001870">
    <property type="protein sequence ID" value="AFK21089.1"/>
    <property type="molecule type" value="Genomic_DNA"/>
</dbReference>
<keyword evidence="2" id="KW-0472">Membrane</keyword>
<reference evidence="4" key="1">
    <citation type="journal article" date="2012" name="Appl. Environ. Microbiol.">
        <title>Identification of the haloarchaeal phasin (PhaP) that functions in polyhydroxyalkanoate accumulation and granule formation in Haloferax mediterranei.</title>
        <authorList>
            <person name="Cai S."/>
            <person name="Cai L."/>
            <person name="Liu H."/>
            <person name="Liu X."/>
            <person name="Han J."/>
            <person name="Zhou J."/>
            <person name="Xiang H."/>
        </authorList>
    </citation>
    <scope>NUCLEOTIDE SEQUENCE</scope>
    <source>
        <strain evidence="4">CGMCC 1.2087</strain>
    </source>
</reference>
<reference evidence="6 9" key="3">
    <citation type="journal article" date="2014" name="PLoS Genet.">
        <title>Phylogenetically driven sequencing of extremely halophilic archaea reveals strategies for static and dynamic osmo-response.</title>
        <authorList>
            <person name="Becker E.A."/>
            <person name="Seitzer P.M."/>
            <person name="Tritt A."/>
            <person name="Larsen D."/>
            <person name="Krusor M."/>
            <person name="Yao A.I."/>
            <person name="Wu D."/>
            <person name="Madern D."/>
            <person name="Eisen J.A."/>
            <person name="Darling A.E."/>
            <person name="Facciotti M.T."/>
        </authorList>
    </citation>
    <scope>NUCLEOTIDE SEQUENCE [LARGE SCALE GENOMIC DNA]</scope>
    <source>
        <strain evidence="6">ATCC 33500</strain>
        <strain evidence="9">ATCC 33500 / DSM 1411 / JCM 8866 / NBRC 14739 / NCIMB 2177 / R-4</strain>
    </source>
</reference>
<reference evidence="4 8" key="2">
    <citation type="journal article" date="2012" name="J. Bacteriol.">
        <title>Complete genome sequence of the metabolically versatile halophilic archaeon Haloferax mediterranei, a poly(3-hydroxybutyrate-co-3-hydroxyvalerate) producer.</title>
        <authorList>
            <person name="Han J."/>
            <person name="Zhang F."/>
            <person name="Hou J."/>
            <person name="Liu X."/>
            <person name="Li M."/>
            <person name="Liu H."/>
            <person name="Cai L."/>
            <person name="Zhang B."/>
            <person name="Chen Y."/>
            <person name="Zhou J."/>
            <person name="Hu S."/>
            <person name="Xiang H."/>
        </authorList>
    </citation>
    <scope>NUCLEOTIDE SEQUENCE [LARGE SCALE GENOMIC DNA]</scope>
    <source>
        <strain evidence="8">ATCC 33500 / DSM 1411 / JCM 8866 / NBRC 14739 / NCIMB 2177 / R-4</strain>
        <strain evidence="4">CGMCC 1.2087</strain>
        <plasmid evidence="8">pHM300</plasmid>
    </source>
</reference>
<evidence type="ECO:0000313" key="11">
    <source>
        <dbReference type="Proteomes" id="UP000299011"/>
    </source>
</evidence>
<dbReference type="Proteomes" id="UP000027075">
    <property type="component" value="Plasmid HMPLAS2"/>
</dbReference>
<keyword evidence="2" id="KW-0812">Transmembrane</keyword>
<dbReference type="EMBL" id="CP007553">
    <property type="protein sequence ID" value="AHZ24322.1"/>
    <property type="molecule type" value="Genomic_DNA"/>
</dbReference>
<dbReference type="InterPro" id="IPR025403">
    <property type="entry name" value="TgpA-like_C"/>
</dbReference>
<keyword evidence="9" id="KW-1185">Reference proteome</keyword>
<dbReference type="HOGENOM" id="CLU_1212595_0_0_2"/>
<evidence type="ECO:0000256" key="1">
    <source>
        <dbReference type="SAM" id="MobiDB-lite"/>
    </source>
</evidence>
<reference evidence="7 11" key="6">
    <citation type="submission" date="2019-04" db="EMBL/GenBank/DDBJ databases">
        <title>Methylomes of two halophilic Archaea, Haloarcula marismortui and Haloferax mediterranei.</title>
        <authorList>
            <person name="DasSarma S."/>
            <person name="DasSarma P."/>
            <person name="DasSarma S."/>
            <person name="Fomenkov A."/>
            <person name="Vincze T."/>
            <person name="Anton B.P."/>
            <person name="Roberts R.J."/>
        </authorList>
    </citation>
    <scope>NUCLEOTIDE SEQUENCE [LARGE SCALE GENOMIC DNA]</scope>
    <source>
        <strain evidence="7">ATCC 33500</strain>
        <strain evidence="11">ATCC 33500 / DSM 1411 / JCM 8866 / NBRC 14739 / NCIMB 2177 / R-4</strain>
        <plasmid evidence="7 11">pHME322</plasmid>
    </source>
</reference>
<name>I3RA29_HALMT</name>
<geneLocation type="plasmid" evidence="7 11">
    <name>pHME322</name>
</geneLocation>
<feature type="compositionally biased region" description="Low complexity" evidence="1">
    <location>
        <begin position="222"/>
        <end position="242"/>
    </location>
</feature>
<evidence type="ECO:0000259" key="3">
    <source>
        <dbReference type="Pfam" id="PF13559"/>
    </source>
</evidence>
<geneLocation type="plasmid" evidence="5 10">
    <name>HMPLAS2</name>
</geneLocation>
<accession>I3RA29</accession>
<reference evidence="5 10" key="4">
    <citation type="submission" date="2014-04" db="EMBL/GenBank/DDBJ databases">
        <title>Transcriptional profiles of Haloferax mediterranei on the basis of nitrogen availability.</title>
        <authorList>
            <person name="Bautista V."/>
        </authorList>
    </citation>
    <scope>NUCLEOTIDE SEQUENCE [LARGE SCALE GENOMIC DNA]</scope>
    <source>
        <strain evidence="5">ATCC 33500</strain>
        <strain evidence="10">ATCC 33500 / DSM 1411 / JCM 8866 / NBRC 14739 / NCIMB 2177 / R-4</strain>
        <plasmid evidence="5">HMPLAS2</plasmid>
        <plasmid evidence="10">Plasmid HMPLAS2</plasmid>
    </source>
</reference>
<evidence type="ECO:0000313" key="10">
    <source>
        <dbReference type="Proteomes" id="UP000027075"/>
    </source>
</evidence>
<evidence type="ECO:0000313" key="9">
    <source>
        <dbReference type="Proteomes" id="UP000011603"/>
    </source>
</evidence>
<reference evidence="4" key="5">
    <citation type="submission" date="2014-05" db="EMBL/GenBank/DDBJ databases">
        <authorList>
            <person name="Wang L."/>
            <person name="Yang H."/>
            <person name="Xiang H."/>
        </authorList>
    </citation>
    <scope>NUCLEOTIDE SEQUENCE</scope>
    <source>
        <strain evidence="4">CGMCC 1.2087</strain>
        <plasmid evidence="4">pHM300</plasmid>
    </source>
</reference>
<gene>
    <name evidence="4" type="ordered locus">HFX_5257</name>
    <name evidence="5" type="ORF">BM92_19175</name>
    <name evidence="6" type="ORF">C439_01375</name>
    <name evidence="7" type="ORF">E6P09_18150</name>
</gene>
<dbReference type="Proteomes" id="UP000011603">
    <property type="component" value="Unassembled WGS sequence"/>
</dbReference>